<evidence type="ECO:0000313" key="2">
    <source>
        <dbReference type="Proteomes" id="UP000053105"/>
    </source>
</evidence>
<proteinExistence type="predicted"/>
<sequence length="125" mass="14547">MRVLRYPSRNHAKAAAKNFAVARRRAKDESHLLIPYRFHSKYEQRVLEGMLVYLSLFSTPTVCVCGFRGVDWMLRAQIEQLIASIYRALSNHKFPVLPHFKSNGFRCRSMSTNIFRFASLQQPTP</sequence>
<dbReference type="AlphaFoldDB" id="A0A0N0BK47"/>
<keyword evidence="2" id="KW-1185">Reference proteome</keyword>
<dbReference type="Proteomes" id="UP000053105">
    <property type="component" value="Unassembled WGS sequence"/>
</dbReference>
<protein>
    <submittedName>
        <fullName evidence="1">Uncharacterized protein</fullName>
    </submittedName>
</protein>
<name>A0A0N0BK47_9HYME</name>
<dbReference type="EMBL" id="KQ435708">
    <property type="protein sequence ID" value="KOX80088.1"/>
    <property type="molecule type" value="Genomic_DNA"/>
</dbReference>
<gene>
    <name evidence="1" type="ORF">WN51_08992</name>
</gene>
<organism evidence="1 2">
    <name type="scientific">Melipona quadrifasciata</name>
    <dbReference type="NCBI Taxonomy" id="166423"/>
    <lineage>
        <taxon>Eukaryota</taxon>
        <taxon>Metazoa</taxon>
        <taxon>Ecdysozoa</taxon>
        <taxon>Arthropoda</taxon>
        <taxon>Hexapoda</taxon>
        <taxon>Insecta</taxon>
        <taxon>Pterygota</taxon>
        <taxon>Neoptera</taxon>
        <taxon>Endopterygota</taxon>
        <taxon>Hymenoptera</taxon>
        <taxon>Apocrita</taxon>
        <taxon>Aculeata</taxon>
        <taxon>Apoidea</taxon>
        <taxon>Anthophila</taxon>
        <taxon>Apidae</taxon>
        <taxon>Melipona</taxon>
    </lineage>
</organism>
<evidence type="ECO:0000313" key="1">
    <source>
        <dbReference type="EMBL" id="KOX80088.1"/>
    </source>
</evidence>
<accession>A0A0N0BK47</accession>
<reference evidence="1 2" key="1">
    <citation type="submission" date="2015-07" db="EMBL/GenBank/DDBJ databases">
        <title>The genome of Melipona quadrifasciata.</title>
        <authorList>
            <person name="Pan H."/>
            <person name="Kapheim K."/>
        </authorList>
    </citation>
    <scope>NUCLEOTIDE SEQUENCE [LARGE SCALE GENOMIC DNA]</scope>
    <source>
        <strain evidence="1">0111107301</strain>
        <tissue evidence="1">Whole body</tissue>
    </source>
</reference>